<organism evidence="1 2">
    <name type="scientific">Mastigocoleus testarum BC008</name>
    <dbReference type="NCBI Taxonomy" id="371196"/>
    <lineage>
        <taxon>Bacteria</taxon>
        <taxon>Bacillati</taxon>
        <taxon>Cyanobacteriota</taxon>
        <taxon>Cyanophyceae</taxon>
        <taxon>Nostocales</taxon>
        <taxon>Hapalosiphonaceae</taxon>
        <taxon>Mastigocoleus</taxon>
    </lineage>
</organism>
<dbReference type="Proteomes" id="UP000053372">
    <property type="component" value="Unassembled WGS sequence"/>
</dbReference>
<accession>A0A0V7ZIA1</accession>
<dbReference type="EMBL" id="LMTZ01000125">
    <property type="protein sequence ID" value="KST64276.1"/>
    <property type="molecule type" value="Genomic_DNA"/>
</dbReference>
<evidence type="ECO:0008006" key="3">
    <source>
        <dbReference type="Google" id="ProtNLM"/>
    </source>
</evidence>
<evidence type="ECO:0000313" key="1">
    <source>
        <dbReference type="EMBL" id="KST64276.1"/>
    </source>
</evidence>
<name>A0A0V7ZIA1_9CYAN</name>
<dbReference type="RefSeq" id="WP_027845954.1">
    <property type="nucleotide sequence ID" value="NZ_LMTZ01000125.1"/>
</dbReference>
<comment type="caution">
    <text evidence="1">The sequence shown here is derived from an EMBL/GenBank/DDBJ whole genome shotgun (WGS) entry which is preliminary data.</text>
</comment>
<dbReference type="AlphaFoldDB" id="A0A0V7ZIA1"/>
<sequence>MEAIEVKATVNEFGQLFLDKPLTLNNRSRVRVIVLVPNHYSGDEELSETVSESFRQGWYDAIVGNTIPVSQLWEGIDWEGIDWEEIHAE</sequence>
<protein>
    <recommendedName>
        <fullName evidence="3">DUF2281 domain-containing protein</fullName>
    </recommendedName>
</protein>
<reference evidence="1 2" key="1">
    <citation type="journal article" date="2015" name="Genome Announc.">
        <title>Draft Genome of the Euendolithic (true boring) Cyanobacterium Mastigocoleus testarum strain BC008.</title>
        <authorList>
            <person name="Guida B.S."/>
            <person name="Garcia-Pichel F."/>
        </authorList>
    </citation>
    <scope>NUCLEOTIDE SEQUENCE [LARGE SCALE GENOMIC DNA]</scope>
    <source>
        <strain evidence="1 2">BC008</strain>
    </source>
</reference>
<gene>
    <name evidence="1" type="ORF">BC008_16695</name>
</gene>
<dbReference type="OrthoDB" id="573320at2"/>
<evidence type="ECO:0000313" key="2">
    <source>
        <dbReference type="Proteomes" id="UP000053372"/>
    </source>
</evidence>
<keyword evidence="2" id="KW-1185">Reference proteome</keyword>
<proteinExistence type="predicted"/>